<dbReference type="EMBL" id="CAJJDN010000022">
    <property type="protein sequence ID" value="CAD8067176.1"/>
    <property type="molecule type" value="Genomic_DNA"/>
</dbReference>
<dbReference type="InterPro" id="IPR007272">
    <property type="entry name" value="Sulf_transp_TsuA/YedE"/>
</dbReference>
<keyword evidence="10" id="KW-1185">Reference proteome</keyword>
<reference evidence="9" key="1">
    <citation type="submission" date="2021-01" db="EMBL/GenBank/DDBJ databases">
        <authorList>
            <consortium name="Genoscope - CEA"/>
            <person name="William W."/>
        </authorList>
    </citation>
    <scope>NUCLEOTIDE SEQUENCE</scope>
</reference>
<accession>A0A8S1LR97</accession>
<feature type="transmembrane region" description="Helical" evidence="8">
    <location>
        <begin position="92"/>
        <end position="111"/>
    </location>
</feature>
<feature type="transmembrane region" description="Helical" evidence="8">
    <location>
        <begin position="7"/>
        <end position="27"/>
    </location>
</feature>
<evidence type="ECO:0000256" key="7">
    <source>
        <dbReference type="ARBA" id="ARBA00023136"/>
    </source>
</evidence>
<organism evidence="9 10">
    <name type="scientific">Paramecium sonneborni</name>
    <dbReference type="NCBI Taxonomy" id="65129"/>
    <lineage>
        <taxon>Eukaryota</taxon>
        <taxon>Sar</taxon>
        <taxon>Alveolata</taxon>
        <taxon>Ciliophora</taxon>
        <taxon>Intramacronucleata</taxon>
        <taxon>Oligohymenophorea</taxon>
        <taxon>Peniculida</taxon>
        <taxon>Parameciidae</taxon>
        <taxon>Paramecium</taxon>
    </lineage>
</organism>
<comment type="subcellular location">
    <subcellularLocation>
        <location evidence="1">Cell inner membrane</location>
        <topology evidence="1">Multi-pass membrane protein</topology>
    </subcellularLocation>
</comment>
<keyword evidence="6 8" id="KW-1133">Transmembrane helix</keyword>
<evidence type="ECO:0000256" key="4">
    <source>
        <dbReference type="ARBA" id="ARBA00022519"/>
    </source>
</evidence>
<feature type="transmembrane region" description="Helical" evidence="8">
    <location>
        <begin position="271"/>
        <end position="297"/>
    </location>
</feature>
<feature type="transmembrane region" description="Helical" evidence="8">
    <location>
        <begin position="192"/>
        <end position="212"/>
    </location>
</feature>
<evidence type="ECO:0000256" key="1">
    <source>
        <dbReference type="ARBA" id="ARBA00004429"/>
    </source>
</evidence>
<protein>
    <recommendedName>
        <fullName evidence="11">Sulphur transport domain-containing protein</fullName>
    </recommendedName>
</protein>
<dbReference type="InterPro" id="IPR046513">
    <property type="entry name" value="DUF6691"/>
</dbReference>
<dbReference type="Proteomes" id="UP000692954">
    <property type="component" value="Unassembled WGS sequence"/>
</dbReference>
<evidence type="ECO:0000313" key="9">
    <source>
        <dbReference type="EMBL" id="CAD8067176.1"/>
    </source>
</evidence>
<dbReference type="AlphaFoldDB" id="A0A8S1LR97"/>
<evidence type="ECO:0000256" key="5">
    <source>
        <dbReference type="ARBA" id="ARBA00022692"/>
    </source>
</evidence>
<keyword evidence="5 8" id="KW-0812">Transmembrane</keyword>
<evidence type="ECO:0000256" key="3">
    <source>
        <dbReference type="ARBA" id="ARBA00022475"/>
    </source>
</evidence>
<dbReference type="OrthoDB" id="10254418at2759"/>
<keyword evidence="7 8" id="KW-0472">Membrane</keyword>
<keyword evidence="3" id="KW-1003">Cell membrane</keyword>
<feature type="transmembrane region" description="Helical" evidence="8">
    <location>
        <begin position="163"/>
        <end position="186"/>
    </location>
</feature>
<evidence type="ECO:0008006" key="11">
    <source>
        <dbReference type="Google" id="ProtNLM"/>
    </source>
</evidence>
<proteinExistence type="predicted"/>
<evidence type="ECO:0000313" key="10">
    <source>
        <dbReference type="Proteomes" id="UP000692954"/>
    </source>
</evidence>
<dbReference type="GO" id="GO:0005886">
    <property type="term" value="C:plasma membrane"/>
    <property type="evidence" value="ECO:0007669"/>
    <property type="project" value="UniProtKB-SubCell"/>
</dbReference>
<gene>
    <name evidence="9" type="ORF">PSON_ATCC_30995.1.T0220314</name>
</gene>
<dbReference type="Pfam" id="PF20398">
    <property type="entry name" value="DUF6691"/>
    <property type="match status" value="1"/>
</dbReference>
<evidence type="ECO:0000256" key="8">
    <source>
        <dbReference type="SAM" id="Phobius"/>
    </source>
</evidence>
<keyword evidence="4" id="KW-0997">Cell inner membrane</keyword>
<name>A0A8S1LR97_9CILI</name>
<dbReference type="PANTHER" id="PTHR30574">
    <property type="entry name" value="INNER MEMBRANE PROTEIN YEDE"/>
    <property type="match status" value="1"/>
</dbReference>
<evidence type="ECO:0000256" key="2">
    <source>
        <dbReference type="ARBA" id="ARBA00022448"/>
    </source>
</evidence>
<feature type="transmembrane region" description="Helical" evidence="8">
    <location>
        <begin position="131"/>
        <end position="151"/>
    </location>
</feature>
<keyword evidence="2" id="KW-0813">Transport</keyword>
<comment type="caution">
    <text evidence="9">The sequence shown here is derived from an EMBL/GenBank/DDBJ whole genome shotgun (WGS) entry which is preliminary data.</text>
</comment>
<dbReference type="PANTHER" id="PTHR30574:SF1">
    <property type="entry name" value="SULPHUR TRANSPORT DOMAIN-CONTAINING PROTEIN"/>
    <property type="match status" value="1"/>
</dbReference>
<evidence type="ECO:0000256" key="6">
    <source>
        <dbReference type="ARBA" id="ARBA00022989"/>
    </source>
</evidence>
<feature type="transmembrane region" description="Helical" evidence="8">
    <location>
        <begin position="50"/>
        <end position="71"/>
    </location>
</feature>
<feature type="transmembrane region" description="Helical" evidence="8">
    <location>
        <begin position="233"/>
        <end position="251"/>
    </location>
</feature>
<sequence length="348" mass="38401">MIINISDLFLSLIGGIMIGVGCSIHYVTKGRITGISGIYYGVITFNWEEFFWKLSILSSIVFSTGLMYQIFGDKSIMEGSSLAFNEISKITNLSYTISGISGLLIGCGAKLCNGCTTGHGFCGIARISIRSFVAFGLFILFGVLSCLITMSEQKDEGIQKQNYNYVSIIMIGLSLVLLSGALLGAYLNNDQFIDTIIGIPVGLFLGIGVVFSGMIKRTTILSFLSLQQWNPQFLFVILGANIVCYFGFRLLNKPIFEVEFQYPPTNKVTNVLLVGASLFGFGWGMTGICPLIGLALFPQFTWQIGLMYLGSVSMGMRIAQCYLNKYQKVEDQVIQFNNKTDNEQNDRF</sequence>